<dbReference type="Proteomes" id="UP000078560">
    <property type="component" value="Unassembled WGS sequence"/>
</dbReference>
<accession>A0A1A8VQ11</accession>
<dbReference type="AlphaFoldDB" id="A0A1A8VQ11"/>
<protein>
    <submittedName>
        <fullName evidence="2">PIR Superfamily Protein</fullName>
    </submittedName>
</protein>
<dbReference type="InterPro" id="IPR008780">
    <property type="entry name" value="Plasmodium_Vir"/>
</dbReference>
<dbReference type="EMBL" id="FLQU01000107">
    <property type="protein sequence ID" value="SBS80881.1"/>
    <property type="molecule type" value="Genomic_DNA"/>
</dbReference>
<evidence type="ECO:0000313" key="3">
    <source>
        <dbReference type="Proteomes" id="UP000078560"/>
    </source>
</evidence>
<organism evidence="2 3">
    <name type="scientific">Plasmodium ovale curtisi</name>
    <dbReference type="NCBI Taxonomy" id="864141"/>
    <lineage>
        <taxon>Eukaryota</taxon>
        <taxon>Sar</taxon>
        <taxon>Alveolata</taxon>
        <taxon>Apicomplexa</taxon>
        <taxon>Aconoidasida</taxon>
        <taxon>Haemosporida</taxon>
        <taxon>Plasmodiidae</taxon>
        <taxon>Plasmodium</taxon>
        <taxon>Plasmodium (Plasmodium)</taxon>
    </lineage>
</organism>
<name>A0A1A8VQ11_PLAOA</name>
<sequence length="341" mass="39725">MTGDNSEGTEDFAELYLSSLPSMQFYNDVKKNHSDLLNYRHKCENLTIKKDNEEMKTVCKHFVRHLEKSTVWDVPNPQYDFCLLLNYWIYDRLTHIFVDKETSKLVFSNFQYIWNYPEDFVKKRISYKQKCKHNFDIYEHEDWEKRKEFYEYCIDYDTLKGLVNFSNDKCNDFYEYIKKKEELYKNFQHICSTESTECPKFYEECKQNDPNLLLSKLHCREEMDQKKAAAHDLPLLSEPASGLRSLHSGLLGDESGSPKTETTSHTPQIGRTVGHSVLGVAPVLLTATALYRYTPVGSWIRKLGATNTNGVGDVDGFSSYTQESGDMFLGATENYISYQPM</sequence>
<gene>
    <name evidence="2" type="ORF">POVCU2_0007350</name>
</gene>
<feature type="compositionally biased region" description="Polar residues" evidence="1">
    <location>
        <begin position="257"/>
        <end position="269"/>
    </location>
</feature>
<evidence type="ECO:0000256" key="1">
    <source>
        <dbReference type="SAM" id="MobiDB-lite"/>
    </source>
</evidence>
<dbReference type="Pfam" id="PF05795">
    <property type="entry name" value="Plasmodium_Vir"/>
    <property type="match status" value="2"/>
</dbReference>
<feature type="region of interest" description="Disordered" evidence="1">
    <location>
        <begin position="247"/>
        <end position="270"/>
    </location>
</feature>
<reference evidence="3" key="1">
    <citation type="submission" date="2016-05" db="EMBL/GenBank/DDBJ databases">
        <authorList>
            <person name="Naeem Raeece"/>
        </authorList>
    </citation>
    <scope>NUCLEOTIDE SEQUENCE [LARGE SCALE GENOMIC DNA]</scope>
</reference>
<evidence type="ECO:0000313" key="2">
    <source>
        <dbReference type="EMBL" id="SBS80881.1"/>
    </source>
</evidence>
<proteinExistence type="predicted"/>